<protein>
    <submittedName>
        <fullName evidence="1">Uncharacterized protein</fullName>
    </submittedName>
</protein>
<evidence type="ECO:0000313" key="2">
    <source>
        <dbReference type="Proteomes" id="UP000263326"/>
    </source>
</evidence>
<evidence type="ECO:0000313" key="1">
    <source>
        <dbReference type="EMBL" id="AXG66746.1"/>
    </source>
</evidence>
<sequence>MTFEPEHFHFSLAHEKNFLAYSSMRLIGATLTKENFFEKVFRPAGEKLDSEIMQIFTDLPGTEEMHANIGFDANRDYEKVLHEIQLAYEYHYDLWRQTHEALEKVVLNVLCAVSDNNAHMRSPHWKIPDDVDSRICVYGCHCGFLVRLADQFFVRPRLRKELLSKDYPPAIRVQIAVSPNRDFNFATLRRAF</sequence>
<proteinExistence type="predicted"/>
<dbReference type="Proteomes" id="UP000263326">
    <property type="component" value="Segment"/>
</dbReference>
<reference evidence="1 2" key="1">
    <citation type="journal article" date="2018" name="Front. Microbiol.">
        <title>Jumbo Bacteriophages Are Represented Within an Increasing Diversity of Environmental Viruses Infecting the Emerging Phytopathogen, Dickeya solani.</title>
        <authorList>
            <person name="Day A.W."/>
            <person name="Ahn J."/>
            <person name="Salmond G.P.C."/>
        </authorList>
    </citation>
    <scope>NUCLEOTIDE SEQUENCE [LARGE SCALE GENOMIC DNA]</scope>
</reference>
<gene>
    <name evidence="1" type="ORF">JA29_020</name>
</gene>
<keyword evidence="2" id="KW-1185">Reference proteome</keyword>
<name>A0A384ZWY3_9CAUD</name>
<dbReference type="EMBL" id="MH460461">
    <property type="protein sequence ID" value="AXG66746.1"/>
    <property type="molecule type" value="Genomic_DNA"/>
</dbReference>
<accession>A0A384ZWY3</accession>
<organism evidence="1 2">
    <name type="scientific">Dickeya phage vB_DsoM_JA29</name>
    <dbReference type="NCBI Taxonomy" id="2283031"/>
    <lineage>
        <taxon>Viruses</taxon>
        <taxon>Duplodnaviria</taxon>
        <taxon>Heunggongvirae</taxon>
        <taxon>Uroviricota</taxon>
        <taxon>Caudoviricetes</taxon>
        <taxon>Salmondvirus</taxon>
        <taxon>Salmondvirus JA29</taxon>
    </lineage>
</organism>